<evidence type="ECO:0000313" key="2">
    <source>
        <dbReference type="Proteomes" id="UP000037566"/>
    </source>
</evidence>
<gene>
    <name evidence="1" type="ORF">KOEU_05230</name>
</gene>
<dbReference type="EMBL" id="LHUQ01000002">
    <property type="protein sequence ID" value="KON65836.1"/>
    <property type="molecule type" value="Genomic_DNA"/>
</dbReference>
<name>A0A0M0ELL7_KOMEU</name>
<evidence type="ECO:0000313" key="1">
    <source>
        <dbReference type="EMBL" id="KON65836.1"/>
    </source>
</evidence>
<dbReference type="STRING" id="33995.KOEU_05230"/>
<dbReference type="AlphaFoldDB" id="A0A0M0ELL7"/>
<keyword evidence="2" id="KW-1185">Reference proteome</keyword>
<accession>A0A0M0ELL7</accession>
<dbReference type="Proteomes" id="UP000037566">
    <property type="component" value="Unassembled WGS sequence"/>
</dbReference>
<organism evidence="1 2">
    <name type="scientific">Komagataeibacter europaeus</name>
    <name type="common">Gluconacetobacter europaeus</name>
    <dbReference type="NCBI Taxonomy" id="33995"/>
    <lineage>
        <taxon>Bacteria</taxon>
        <taxon>Pseudomonadati</taxon>
        <taxon>Pseudomonadota</taxon>
        <taxon>Alphaproteobacteria</taxon>
        <taxon>Acetobacterales</taxon>
        <taxon>Acetobacteraceae</taxon>
        <taxon>Komagataeibacter</taxon>
    </lineage>
</organism>
<dbReference type="PATRIC" id="fig|33995.3.peg.579"/>
<reference evidence="1" key="1">
    <citation type="submission" date="2015-08" db="EMBL/GenBank/DDBJ databases">
        <title>Draft genome sequence of Komagataeibacter europaeus CECT 8546 a cellulose producer strain from vinegar produced by the traditional method.</title>
        <authorList>
            <person name="Poehlein A."/>
            <person name="Valera M.J."/>
            <person name="Haack F.S."/>
            <person name="Mas A."/>
            <person name="Daniel R."/>
            <person name="Streit W.R."/>
            <person name="Mateo E."/>
        </authorList>
    </citation>
    <scope>NUCLEOTIDE SEQUENCE [LARGE SCALE GENOMIC DNA]</scope>
    <source>
        <strain evidence="1">CECT 8546</strain>
    </source>
</reference>
<proteinExistence type="predicted"/>
<protein>
    <submittedName>
        <fullName evidence="1">Uncharacterized protein</fullName>
    </submittedName>
</protein>
<sequence>MCRKTQAVENVMPDPHCIFYIGIKNIDPKESSYLGYECH</sequence>
<comment type="caution">
    <text evidence="1">The sequence shown here is derived from an EMBL/GenBank/DDBJ whole genome shotgun (WGS) entry which is preliminary data.</text>
</comment>